<sequence length="294" mass="33480">MPKSQKDKKYTNLREQHYYKESGKKVFHIEDKKEQEKIDAFMKRHSTTPASTARESGFSSYLFEINKVRINKAMLQKQKTDEGTYFLSRSSAAPKLPVSCLASAEHVVAMQDEVSDFKSELEPATKQQVMYQVLLSCSTKRLNVKRETAAILKKITQYDESLNKNNVSITYNKEKRIFDIQVSTQVADIQLLIRSLTSVKKYNITSCDFADISLNQGVCLVKEDTSNPIHALVNIADSDGEKGFLERDAGTTSGLNASSYQDSNWTFNFFKNLDDMLQQTAYPRNTFAIKIFKP</sequence>
<evidence type="ECO:0000313" key="1">
    <source>
        <dbReference type="EMBL" id="CEG57674.1"/>
    </source>
</evidence>
<dbReference type="KEGG" id="lfa:LFA_2302"/>
<dbReference type="OrthoDB" id="5654140at2"/>
<dbReference type="Proteomes" id="UP000032430">
    <property type="component" value="Chromosome I"/>
</dbReference>
<accession>A0A098G6R3</accession>
<gene>
    <name evidence="1" type="ORF">LFA_2302</name>
</gene>
<organism evidence="1 2">
    <name type="scientific">Legionella fallonii LLAP-10</name>
    <dbReference type="NCBI Taxonomy" id="1212491"/>
    <lineage>
        <taxon>Bacteria</taxon>
        <taxon>Pseudomonadati</taxon>
        <taxon>Pseudomonadota</taxon>
        <taxon>Gammaproteobacteria</taxon>
        <taxon>Legionellales</taxon>
        <taxon>Legionellaceae</taxon>
        <taxon>Legionella</taxon>
    </lineage>
</organism>
<proteinExistence type="predicted"/>
<dbReference type="AlphaFoldDB" id="A0A098G6R3"/>
<dbReference type="EMBL" id="LN614827">
    <property type="protein sequence ID" value="CEG57674.1"/>
    <property type="molecule type" value="Genomic_DNA"/>
</dbReference>
<evidence type="ECO:0000313" key="2">
    <source>
        <dbReference type="Proteomes" id="UP000032430"/>
    </source>
</evidence>
<name>A0A098G6R3_9GAMM</name>
<protein>
    <submittedName>
        <fullName evidence="1">Uncharacterized protein</fullName>
    </submittedName>
</protein>
<reference evidence="2" key="1">
    <citation type="submission" date="2014-09" db="EMBL/GenBank/DDBJ databases">
        <authorList>
            <person name="Gomez-Valero L."/>
        </authorList>
    </citation>
    <scope>NUCLEOTIDE SEQUENCE [LARGE SCALE GENOMIC DNA]</scope>
    <source>
        <strain evidence="2">ATCC700992</strain>
    </source>
</reference>
<dbReference type="HOGENOM" id="CLU_955779_0_0_6"/>
<keyword evidence="2" id="KW-1185">Reference proteome</keyword>
<dbReference type="RefSeq" id="WP_045096128.1">
    <property type="nucleotide sequence ID" value="NZ_LN614827.1"/>
</dbReference>